<reference evidence="2" key="1">
    <citation type="submission" date="2020-12" db="EMBL/GenBank/DDBJ databases">
        <title>Vagococcus allomyrinae sp. nov. and Enterococcus lavae sp. nov., isolated from the larvae of Allomyrina dichotoma.</title>
        <authorList>
            <person name="Lee S.D."/>
        </authorList>
    </citation>
    <scope>NUCLEOTIDE SEQUENCE</scope>
    <source>
        <strain evidence="2">BWB3-3</strain>
    </source>
</reference>
<keyword evidence="1" id="KW-1133">Transmembrane helix</keyword>
<name>A0A940PA29_9ENTE</name>
<gene>
    <name evidence="2" type="ORF">I6N95_07855</name>
</gene>
<keyword evidence="1" id="KW-0812">Transmembrane</keyword>
<dbReference type="AlphaFoldDB" id="A0A940PA29"/>
<keyword evidence="3" id="KW-1185">Reference proteome</keyword>
<sequence>MNIPKENISLGLTSVALLLLCYFFEKQLPFTIFQASVVIILLIVPLGKWLIAKKLTPQKS</sequence>
<evidence type="ECO:0000313" key="3">
    <source>
        <dbReference type="Proteomes" id="UP000674938"/>
    </source>
</evidence>
<accession>A0A940PA29</accession>
<organism evidence="2 3">
    <name type="scientific">Vagococcus allomyrinae</name>
    <dbReference type="NCBI Taxonomy" id="2794353"/>
    <lineage>
        <taxon>Bacteria</taxon>
        <taxon>Bacillati</taxon>
        <taxon>Bacillota</taxon>
        <taxon>Bacilli</taxon>
        <taxon>Lactobacillales</taxon>
        <taxon>Enterococcaceae</taxon>
        <taxon>Vagococcus</taxon>
    </lineage>
</organism>
<evidence type="ECO:0000313" key="2">
    <source>
        <dbReference type="EMBL" id="MBP1040915.1"/>
    </source>
</evidence>
<protein>
    <submittedName>
        <fullName evidence="2">Uncharacterized protein</fullName>
    </submittedName>
</protein>
<dbReference type="Proteomes" id="UP000674938">
    <property type="component" value="Unassembled WGS sequence"/>
</dbReference>
<proteinExistence type="predicted"/>
<dbReference type="EMBL" id="JAEEGA010000004">
    <property type="protein sequence ID" value="MBP1040915.1"/>
    <property type="molecule type" value="Genomic_DNA"/>
</dbReference>
<evidence type="ECO:0000256" key="1">
    <source>
        <dbReference type="SAM" id="Phobius"/>
    </source>
</evidence>
<feature type="transmembrane region" description="Helical" evidence="1">
    <location>
        <begin position="31"/>
        <end position="51"/>
    </location>
</feature>
<comment type="caution">
    <text evidence="2">The sequence shown here is derived from an EMBL/GenBank/DDBJ whole genome shotgun (WGS) entry which is preliminary data.</text>
</comment>
<keyword evidence="1" id="KW-0472">Membrane</keyword>
<feature type="transmembrane region" description="Helical" evidence="1">
    <location>
        <begin position="7"/>
        <end position="25"/>
    </location>
</feature>
<dbReference type="RefSeq" id="WP_209526439.1">
    <property type="nucleotide sequence ID" value="NZ_JAEEGA010000004.1"/>
</dbReference>